<accession>A0A1Y2IWG5</accession>
<gene>
    <name evidence="7" type="ORF">PYCCODRAFT_1407546</name>
</gene>
<evidence type="ECO:0000256" key="3">
    <source>
        <dbReference type="ARBA" id="ARBA00022884"/>
    </source>
</evidence>
<keyword evidence="1 5" id="KW-0963">Cytoplasm</keyword>
<dbReference type="Pfam" id="PF05091">
    <property type="entry name" value="eIF-3_zeta"/>
    <property type="match status" value="1"/>
</dbReference>
<comment type="function">
    <text evidence="5">mRNA cap-binding component of the eukaryotic translation initiation factor 3 (eIF-3) complex, which is involved in protein synthesis of a specialized repertoire of mRNAs and, together with other initiation factors, stimulates binding of mRNA and methionyl-tRNAi to the 40S ribosome. The eIF-3 complex specifically targets and initiates translation of a subset of mRNAs involved in cell proliferation. In the eIF-3 complex, eif3d specifically recognizes and binds the 7-methylguanosine cap of a subset of mRNAs.</text>
</comment>
<dbReference type="HAMAP" id="MF_03003">
    <property type="entry name" value="eIF3d"/>
    <property type="match status" value="1"/>
</dbReference>
<name>A0A1Y2IWG5_TRAC3</name>
<evidence type="ECO:0000313" key="7">
    <source>
        <dbReference type="EMBL" id="OSD04561.1"/>
    </source>
</evidence>
<organism evidence="7 8">
    <name type="scientific">Trametes coccinea (strain BRFM310)</name>
    <name type="common">Pycnoporus coccineus</name>
    <dbReference type="NCBI Taxonomy" id="1353009"/>
    <lineage>
        <taxon>Eukaryota</taxon>
        <taxon>Fungi</taxon>
        <taxon>Dikarya</taxon>
        <taxon>Basidiomycota</taxon>
        <taxon>Agaricomycotina</taxon>
        <taxon>Agaricomycetes</taxon>
        <taxon>Polyporales</taxon>
        <taxon>Polyporaceae</taxon>
        <taxon>Trametes</taxon>
    </lineage>
</organism>
<feature type="region of interest" description="Disordered" evidence="6">
    <location>
        <begin position="1"/>
        <end position="28"/>
    </location>
</feature>
<dbReference type="EMBL" id="KZ084096">
    <property type="protein sequence ID" value="OSD04561.1"/>
    <property type="molecule type" value="Genomic_DNA"/>
</dbReference>
<feature type="region of interest" description="Disordered" evidence="6">
    <location>
        <begin position="303"/>
        <end position="336"/>
    </location>
</feature>
<dbReference type="PANTHER" id="PTHR12399">
    <property type="entry name" value="EUKARYOTIC TRANSLATION INITIATION FACTOR 3 SUBUNIT 7"/>
    <property type="match status" value="1"/>
</dbReference>
<dbReference type="GO" id="GO:0003743">
    <property type="term" value="F:translation initiation factor activity"/>
    <property type="evidence" value="ECO:0007669"/>
    <property type="project" value="UniProtKB-UniRule"/>
</dbReference>
<keyword evidence="4 5" id="KW-0648">Protein biosynthesis</keyword>
<proteinExistence type="inferred from homology"/>
<evidence type="ECO:0000256" key="2">
    <source>
        <dbReference type="ARBA" id="ARBA00022540"/>
    </source>
</evidence>
<keyword evidence="8" id="KW-1185">Reference proteome</keyword>
<dbReference type="AlphaFoldDB" id="A0A1Y2IWG5"/>
<dbReference type="GO" id="GO:0033290">
    <property type="term" value="C:eukaryotic 48S preinitiation complex"/>
    <property type="evidence" value="ECO:0007669"/>
    <property type="project" value="UniProtKB-UniRule"/>
</dbReference>
<feature type="region of interest" description="Disordered" evidence="6">
    <location>
        <begin position="112"/>
        <end position="163"/>
    </location>
</feature>
<reference evidence="7 8" key="1">
    <citation type="journal article" date="2015" name="Biotechnol. Biofuels">
        <title>Enhanced degradation of softwood versus hardwood by the white-rot fungus Pycnoporus coccineus.</title>
        <authorList>
            <person name="Couturier M."/>
            <person name="Navarro D."/>
            <person name="Chevret D."/>
            <person name="Henrissat B."/>
            <person name="Piumi F."/>
            <person name="Ruiz-Duenas F.J."/>
            <person name="Martinez A.T."/>
            <person name="Grigoriev I.V."/>
            <person name="Riley R."/>
            <person name="Lipzen A."/>
            <person name="Berrin J.G."/>
            <person name="Master E.R."/>
            <person name="Rosso M.N."/>
        </authorList>
    </citation>
    <scope>NUCLEOTIDE SEQUENCE [LARGE SCALE GENOMIC DNA]</scope>
    <source>
        <strain evidence="7 8">BRFM310</strain>
    </source>
</reference>
<dbReference type="GO" id="GO:0098808">
    <property type="term" value="F:mRNA cap binding"/>
    <property type="evidence" value="ECO:0007669"/>
    <property type="project" value="UniProtKB-UniRule"/>
</dbReference>
<evidence type="ECO:0000256" key="1">
    <source>
        <dbReference type="ARBA" id="ARBA00022490"/>
    </source>
</evidence>
<comment type="subunit">
    <text evidence="5">Component of the eukaryotic translation initiation factor 3 (eIF-3) complex.</text>
</comment>
<feature type="compositionally biased region" description="Gly residues" evidence="6">
    <location>
        <begin position="139"/>
        <end position="157"/>
    </location>
</feature>
<feature type="compositionally biased region" description="Low complexity" evidence="6">
    <location>
        <begin position="309"/>
        <end position="331"/>
    </location>
</feature>
<dbReference type="OrthoDB" id="16538at2759"/>
<dbReference type="GO" id="GO:0005852">
    <property type="term" value="C:eukaryotic translation initiation factor 3 complex"/>
    <property type="evidence" value="ECO:0007669"/>
    <property type="project" value="UniProtKB-UniRule"/>
</dbReference>
<evidence type="ECO:0000256" key="4">
    <source>
        <dbReference type="ARBA" id="ARBA00022917"/>
    </source>
</evidence>
<comment type="similarity">
    <text evidence="5">Belongs to the eIF-3 subunit D family.</text>
</comment>
<dbReference type="GO" id="GO:0016282">
    <property type="term" value="C:eukaryotic 43S preinitiation complex"/>
    <property type="evidence" value="ECO:0007669"/>
    <property type="project" value="UniProtKB-UniRule"/>
</dbReference>
<dbReference type="PANTHER" id="PTHR12399:SF0">
    <property type="entry name" value="EUKARYOTIC TRANSLATION INITIATION FACTOR 3 SUBUNIT D"/>
    <property type="match status" value="1"/>
</dbReference>
<dbReference type="STRING" id="1353009.A0A1Y2IWG5"/>
<feature type="region of interest" description="RNA gate" evidence="5">
    <location>
        <begin position="300"/>
        <end position="314"/>
    </location>
</feature>
<evidence type="ECO:0000256" key="6">
    <source>
        <dbReference type="SAM" id="MobiDB-lite"/>
    </source>
</evidence>
<keyword evidence="3" id="KW-0694">RNA-binding</keyword>
<evidence type="ECO:0000313" key="8">
    <source>
        <dbReference type="Proteomes" id="UP000193067"/>
    </source>
</evidence>
<feature type="region of interest" description="Disordered" evidence="6">
    <location>
        <begin position="57"/>
        <end position="86"/>
    </location>
</feature>
<dbReference type="GO" id="GO:0001732">
    <property type="term" value="P:formation of cytoplasmic translation initiation complex"/>
    <property type="evidence" value="ECO:0007669"/>
    <property type="project" value="UniProtKB-UniRule"/>
</dbReference>
<sequence length="634" mass="69490">MASFSLPPINDNPEGGWGPSTSNLPPQFKFKDIPYAPYSKSDKLGRFADWNDLSGDNRPTNLGLSAQANARTGGQGRGRRDGQPAFGSGTASAFAYFHAEDESSFSLVDSKAGTARRGGPMARGRTPARGGANYSRVGGQRGGRGGMTGGRGGGAQRGGRRGWRDWEKTGRTRESSVAISPDWAMLEEIEFHRLAKLRLEVDEPEDLDTYGRVFPYDKTYDRITTKTEKPLQLLDRIKYNPTTSDDPVIQELASKETATIYTTDVILAVLMCAPRSVYPWDIIVVREGNKLFFDKRDGGPFDTVTVNENAADPPQDATPANPNNPNEKPAVPETPSINSATSLALEATYINQNFMFQTVIENPPPPAVDFSKPNPFYGPDETEPLASCGYRYRVFDLGITEDEDMRLCVRTETDAYLHGQGNPTDGQGLLTIRALNEFDPRAPGAGGAPDWRTKLDSQRGAVMATEMKNNSCKLAKWTVQSILAGADLLKLGFISRVNPRDNTRHVILSTTSIRPTDFAAQLNVSLANGWGIVRTVADMCMKQPEGKYVLVKDPNKVRDQLLFFLFAELCRAFGPGVLRLRSQAEAFVTSFHHCRCQSPYASSWLSPKQCRAPGTHQPCASIIGRGLTGRTYAV</sequence>
<dbReference type="Proteomes" id="UP000193067">
    <property type="component" value="Unassembled WGS sequence"/>
</dbReference>
<evidence type="ECO:0000256" key="5">
    <source>
        <dbReference type="HAMAP-Rule" id="MF_03003"/>
    </source>
</evidence>
<dbReference type="PIRSF" id="PIRSF016281">
    <property type="entry name" value="EIF-3_zeta"/>
    <property type="match status" value="1"/>
</dbReference>
<comment type="domain">
    <text evidence="5">The RNA gate region regulates mRNA cap recognition to prevent promiscuous mRNA-binding before assembly of eif3d into the full eukaryotic translation initiation factor 3 (eIF-3) complex.</text>
</comment>
<keyword evidence="2 5" id="KW-0396">Initiation factor</keyword>
<comment type="subcellular location">
    <subcellularLocation>
        <location evidence="5">Cytoplasm</location>
    </subcellularLocation>
</comment>
<dbReference type="InterPro" id="IPR007783">
    <property type="entry name" value="eIF3d"/>
</dbReference>
<protein>
    <recommendedName>
        <fullName evidence="5">Eukaryotic translation initiation factor 3 subunit D</fullName>
        <shortName evidence="5">eIF3d</shortName>
    </recommendedName>
</protein>
<dbReference type="GO" id="GO:0002191">
    <property type="term" value="P:cap-dependent translational initiation"/>
    <property type="evidence" value="ECO:0007669"/>
    <property type="project" value="UniProtKB-UniRule"/>
</dbReference>